<feature type="non-terminal residue" evidence="2">
    <location>
        <position position="62"/>
    </location>
</feature>
<evidence type="ECO:0000313" key="3">
    <source>
        <dbReference type="Proteomes" id="UP000801492"/>
    </source>
</evidence>
<feature type="region of interest" description="Disordered" evidence="1">
    <location>
        <begin position="17"/>
        <end position="62"/>
    </location>
</feature>
<reference evidence="2" key="1">
    <citation type="submission" date="2019-08" db="EMBL/GenBank/DDBJ databases">
        <title>The genome of the North American firefly Photinus pyralis.</title>
        <authorList>
            <consortium name="Photinus pyralis genome working group"/>
            <person name="Fallon T.R."/>
            <person name="Sander Lower S.E."/>
            <person name="Weng J.-K."/>
        </authorList>
    </citation>
    <scope>NUCLEOTIDE SEQUENCE</scope>
    <source>
        <strain evidence="2">TRF0915ILg1</strain>
        <tissue evidence="2">Whole body</tissue>
    </source>
</reference>
<dbReference type="EMBL" id="VTPC01003066">
    <property type="protein sequence ID" value="KAF2899064.1"/>
    <property type="molecule type" value="Genomic_DNA"/>
</dbReference>
<evidence type="ECO:0000313" key="2">
    <source>
        <dbReference type="EMBL" id="KAF2899064.1"/>
    </source>
</evidence>
<keyword evidence="3" id="KW-1185">Reference proteome</keyword>
<gene>
    <name evidence="2" type="ORF">ILUMI_07111</name>
</gene>
<organism evidence="2 3">
    <name type="scientific">Ignelater luminosus</name>
    <name type="common">Cucubano</name>
    <name type="synonym">Pyrophorus luminosus</name>
    <dbReference type="NCBI Taxonomy" id="2038154"/>
    <lineage>
        <taxon>Eukaryota</taxon>
        <taxon>Metazoa</taxon>
        <taxon>Ecdysozoa</taxon>
        <taxon>Arthropoda</taxon>
        <taxon>Hexapoda</taxon>
        <taxon>Insecta</taxon>
        <taxon>Pterygota</taxon>
        <taxon>Neoptera</taxon>
        <taxon>Endopterygota</taxon>
        <taxon>Coleoptera</taxon>
        <taxon>Polyphaga</taxon>
        <taxon>Elateriformia</taxon>
        <taxon>Elateroidea</taxon>
        <taxon>Elateridae</taxon>
        <taxon>Agrypninae</taxon>
        <taxon>Pyrophorini</taxon>
        <taxon>Ignelater</taxon>
    </lineage>
</organism>
<sequence length="62" mass="7218">MCYDQEQDRLLRLLREVETEGDPADDESDPKEDNVETRTKETNTVQEEDSEEECAESPLEVQ</sequence>
<feature type="compositionally biased region" description="Basic and acidic residues" evidence="1">
    <location>
        <begin position="31"/>
        <end position="41"/>
    </location>
</feature>
<feature type="compositionally biased region" description="Acidic residues" evidence="1">
    <location>
        <begin position="19"/>
        <end position="30"/>
    </location>
</feature>
<feature type="compositionally biased region" description="Acidic residues" evidence="1">
    <location>
        <begin position="46"/>
        <end position="55"/>
    </location>
</feature>
<accession>A0A8K0D4H2</accession>
<dbReference type="Proteomes" id="UP000801492">
    <property type="component" value="Unassembled WGS sequence"/>
</dbReference>
<comment type="caution">
    <text evidence="2">The sequence shown here is derived from an EMBL/GenBank/DDBJ whole genome shotgun (WGS) entry which is preliminary data.</text>
</comment>
<name>A0A8K0D4H2_IGNLU</name>
<proteinExistence type="predicted"/>
<dbReference type="AlphaFoldDB" id="A0A8K0D4H2"/>
<protein>
    <submittedName>
        <fullName evidence="2">Uncharacterized protein</fullName>
    </submittedName>
</protein>
<evidence type="ECO:0000256" key="1">
    <source>
        <dbReference type="SAM" id="MobiDB-lite"/>
    </source>
</evidence>